<dbReference type="Gene3D" id="3.40.50.2300">
    <property type="match status" value="1"/>
</dbReference>
<feature type="domain" description="Response regulatory" evidence="10">
    <location>
        <begin position="475"/>
        <end position="591"/>
    </location>
</feature>
<keyword evidence="8" id="KW-0812">Transmembrane</keyword>
<evidence type="ECO:0000256" key="6">
    <source>
        <dbReference type="PROSITE-ProRule" id="PRU00169"/>
    </source>
</evidence>
<keyword evidence="8" id="KW-0472">Membrane</keyword>
<dbReference type="CDD" id="cd00088">
    <property type="entry name" value="HPT"/>
    <property type="match status" value="1"/>
</dbReference>
<keyword evidence="8" id="KW-1133">Transmembrane helix</keyword>
<dbReference type="Pfam" id="PF02518">
    <property type="entry name" value="HATPase_c"/>
    <property type="match status" value="1"/>
</dbReference>
<dbReference type="SUPFAM" id="SSF47226">
    <property type="entry name" value="Histidine-containing phosphotransfer domain, HPT domain"/>
    <property type="match status" value="1"/>
</dbReference>
<dbReference type="InterPro" id="IPR011006">
    <property type="entry name" value="CheY-like_superfamily"/>
</dbReference>
<feature type="transmembrane region" description="Helical" evidence="8">
    <location>
        <begin position="177"/>
        <end position="200"/>
    </location>
</feature>
<dbReference type="Pfam" id="PF00072">
    <property type="entry name" value="Response_reg"/>
    <property type="match status" value="1"/>
</dbReference>
<feature type="domain" description="Histidine kinase" evidence="9">
    <location>
        <begin position="240"/>
        <end position="457"/>
    </location>
</feature>
<evidence type="ECO:0000256" key="8">
    <source>
        <dbReference type="SAM" id="Phobius"/>
    </source>
</evidence>
<feature type="region of interest" description="Disordered" evidence="7">
    <location>
        <begin position="594"/>
        <end position="613"/>
    </location>
</feature>
<proteinExistence type="predicted"/>
<dbReference type="PANTHER" id="PTHR45339">
    <property type="entry name" value="HYBRID SIGNAL TRANSDUCTION HISTIDINE KINASE J"/>
    <property type="match status" value="1"/>
</dbReference>
<dbReference type="SUPFAM" id="SSF47384">
    <property type="entry name" value="Homodimeric domain of signal transducing histidine kinase"/>
    <property type="match status" value="1"/>
</dbReference>
<evidence type="ECO:0000256" key="2">
    <source>
        <dbReference type="ARBA" id="ARBA00012438"/>
    </source>
</evidence>
<dbReference type="CDD" id="cd17546">
    <property type="entry name" value="REC_hyHK_CKI1_RcsC-like"/>
    <property type="match status" value="1"/>
</dbReference>
<reference evidence="12 13" key="1">
    <citation type="submission" date="2019-03" db="EMBL/GenBank/DDBJ databases">
        <title>Halomonas marinisediminis sp. nov., a moderately halophilic bacterium isolated from the Bohai Gulf.</title>
        <authorList>
            <person name="Ji X."/>
        </authorList>
    </citation>
    <scope>NUCLEOTIDE SEQUENCE [LARGE SCALE GENOMIC DNA]</scope>
    <source>
        <strain evidence="12 13">204</strain>
    </source>
</reference>
<dbReference type="PROSITE" id="PS50110">
    <property type="entry name" value="RESPONSE_REGULATORY"/>
    <property type="match status" value="1"/>
</dbReference>
<dbReference type="EMBL" id="SLTR01000014">
    <property type="protein sequence ID" value="TDB01945.1"/>
    <property type="molecule type" value="Genomic_DNA"/>
</dbReference>
<feature type="domain" description="HPt" evidence="11">
    <location>
        <begin position="633"/>
        <end position="726"/>
    </location>
</feature>
<dbReference type="SUPFAM" id="SSF55874">
    <property type="entry name" value="ATPase domain of HSP90 chaperone/DNA topoisomerase II/histidine kinase"/>
    <property type="match status" value="1"/>
</dbReference>
<dbReference type="PANTHER" id="PTHR45339:SF3">
    <property type="entry name" value="HISTIDINE KINASE"/>
    <property type="match status" value="1"/>
</dbReference>
<evidence type="ECO:0000259" key="9">
    <source>
        <dbReference type="PROSITE" id="PS50109"/>
    </source>
</evidence>
<evidence type="ECO:0000256" key="4">
    <source>
        <dbReference type="ARBA" id="ARBA00023012"/>
    </source>
</evidence>
<evidence type="ECO:0000256" key="3">
    <source>
        <dbReference type="ARBA" id="ARBA00022553"/>
    </source>
</evidence>
<dbReference type="Pfam" id="PF01627">
    <property type="entry name" value="Hpt"/>
    <property type="match status" value="1"/>
</dbReference>
<dbReference type="InterPro" id="IPR036641">
    <property type="entry name" value="HPT_dom_sf"/>
</dbReference>
<dbReference type="InterPro" id="IPR008207">
    <property type="entry name" value="Sig_transdc_His_kin_Hpt_dom"/>
</dbReference>
<dbReference type="PRINTS" id="PR00344">
    <property type="entry name" value="BCTRLSENSOR"/>
</dbReference>
<dbReference type="InterPro" id="IPR001789">
    <property type="entry name" value="Sig_transdc_resp-reg_receiver"/>
</dbReference>
<dbReference type="Pfam" id="PF00512">
    <property type="entry name" value="HisKA"/>
    <property type="match status" value="1"/>
</dbReference>
<evidence type="ECO:0000313" key="13">
    <source>
        <dbReference type="Proteomes" id="UP000294823"/>
    </source>
</evidence>
<keyword evidence="13" id="KW-1185">Reference proteome</keyword>
<dbReference type="InterPro" id="IPR004358">
    <property type="entry name" value="Sig_transdc_His_kin-like_C"/>
</dbReference>
<sequence length="730" mass="81027">MRLRLPRSLRFRIAAFAAVVFLLSALFTGGATYHRQQSLEHRMLENLIWAAYQFDREVREVRIALGEVEAADPAPLLTRHEILISRSRLFDRGNIAEAIRRAPVPAEDLDRVQARVETLDPHITALRADPSLLTPEWREARRREVETLQRLTEQLLLDTNAHVSMMRAEERQTLTRLYALTLVLVVLVLASGLMLVVALIRESRESHRRADQLASRGKELKAALKQAEAASRAKSEFMAVMSHEIRTPLNGVVGIADLLTDETMSNRALGYVDTLKESANALQAVINDVLDYSKIEAGSLDLDRRPFDLHAFMDQLGRGYTLRNTTRITFHFQRTPDTPQHVVGDVHRLRQILMNLLNNAFKFTSEGAITLSVAPTQQPDVLRFEVVDTGVGIEPAAQVNLFAPFTQVDSSISRRHTGTVLGLAICQRLVHAMGGEIGVHSRPGHGSRFWFELPLPEAEATDDAHGNEASLLHGRVLVVEDNEINQTLARTMLERLGQSVTVAADGDEALKALAGGRYDLVLMDMQMPQLDGLETTRRWRSRESGPRLPIVAMTANVMPEDRERCLTVGMDGIISKPFTRADLRRILLQHATLGASSDTEQEDAPPPHAEDQSALESEVLDQATCEELRETLEEDALEGLLETYLQRLPARCERLQELLAEGERETLAQEAHSLKSASASLGCRALADAAHELELASRDEPEAALGARLATLATLSEHTERALRVAGLVA</sequence>
<dbReference type="CDD" id="cd00082">
    <property type="entry name" value="HisKA"/>
    <property type="match status" value="1"/>
</dbReference>
<accession>A0ABY2DAD5</accession>
<dbReference type="SMART" id="SM00448">
    <property type="entry name" value="REC"/>
    <property type="match status" value="1"/>
</dbReference>
<name>A0ABY2DAD5_9GAMM</name>
<dbReference type="SMART" id="SM00387">
    <property type="entry name" value="HATPase_c"/>
    <property type="match status" value="1"/>
</dbReference>
<dbReference type="PROSITE" id="PS50109">
    <property type="entry name" value="HIS_KIN"/>
    <property type="match status" value="1"/>
</dbReference>
<dbReference type="Gene3D" id="1.10.287.130">
    <property type="match status" value="1"/>
</dbReference>
<comment type="caution">
    <text evidence="12">The sequence shown here is derived from an EMBL/GenBank/DDBJ whole genome shotgun (WGS) entry which is preliminary data.</text>
</comment>
<keyword evidence="3 6" id="KW-0597">Phosphoprotein</keyword>
<comment type="catalytic activity">
    <reaction evidence="1">
        <text>ATP + protein L-histidine = ADP + protein N-phospho-L-histidine.</text>
        <dbReference type="EC" id="2.7.13.3"/>
    </reaction>
</comment>
<dbReference type="SMART" id="SM00388">
    <property type="entry name" value="HisKA"/>
    <property type="match status" value="1"/>
</dbReference>
<evidence type="ECO:0000256" key="7">
    <source>
        <dbReference type="SAM" id="MobiDB-lite"/>
    </source>
</evidence>
<dbReference type="Gene3D" id="1.20.120.160">
    <property type="entry name" value="HPT domain"/>
    <property type="match status" value="1"/>
</dbReference>
<dbReference type="InterPro" id="IPR036097">
    <property type="entry name" value="HisK_dim/P_sf"/>
</dbReference>
<keyword evidence="4" id="KW-0902">Two-component regulatory system</keyword>
<dbReference type="InterPro" id="IPR005467">
    <property type="entry name" value="His_kinase_dom"/>
</dbReference>
<dbReference type="CDD" id="cd16922">
    <property type="entry name" value="HATPase_EvgS-ArcB-TorS-like"/>
    <property type="match status" value="1"/>
</dbReference>
<dbReference type="SUPFAM" id="SSF52172">
    <property type="entry name" value="CheY-like"/>
    <property type="match status" value="1"/>
</dbReference>
<dbReference type="Gene3D" id="3.30.565.10">
    <property type="entry name" value="Histidine kinase-like ATPase, C-terminal domain"/>
    <property type="match status" value="1"/>
</dbReference>
<dbReference type="EC" id="2.7.13.3" evidence="2"/>
<dbReference type="Proteomes" id="UP000294823">
    <property type="component" value="Unassembled WGS sequence"/>
</dbReference>
<evidence type="ECO:0000313" key="12">
    <source>
        <dbReference type="EMBL" id="TDB01945.1"/>
    </source>
</evidence>
<feature type="modified residue" description="4-aspartylphosphate" evidence="6">
    <location>
        <position position="524"/>
    </location>
</feature>
<dbReference type="InterPro" id="IPR036890">
    <property type="entry name" value="HATPase_C_sf"/>
</dbReference>
<evidence type="ECO:0000256" key="5">
    <source>
        <dbReference type="PROSITE-ProRule" id="PRU00110"/>
    </source>
</evidence>
<dbReference type="PROSITE" id="PS50894">
    <property type="entry name" value="HPT"/>
    <property type="match status" value="1"/>
</dbReference>
<evidence type="ECO:0000259" key="10">
    <source>
        <dbReference type="PROSITE" id="PS50110"/>
    </source>
</evidence>
<dbReference type="RefSeq" id="WP_132043811.1">
    <property type="nucleotide sequence ID" value="NZ_SLTR01000014.1"/>
</dbReference>
<feature type="modified residue" description="Phosphohistidine" evidence="5">
    <location>
        <position position="672"/>
    </location>
</feature>
<dbReference type="InterPro" id="IPR003661">
    <property type="entry name" value="HisK_dim/P_dom"/>
</dbReference>
<organism evidence="12 13">
    <name type="scientific">Halomonas marinisediminis</name>
    <dbReference type="NCBI Taxonomy" id="2546095"/>
    <lineage>
        <taxon>Bacteria</taxon>
        <taxon>Pseudomonadati</taxon>
        <taxon>Pseudomonadota</taxon>
        <taxon>Gammaproteobacteria</taxon>
        <taxon>Oceanospirillales</taxon>
        <taxon>Halomonadaceae</taxon>
        <taxon>Halomonas</taxon>
    </lineage>
</organism>
<dbReference type="InterPro" id="IPR003594">
    <property type="entry name" value="HATPase_dom"/>
</dbReference>
<protein>
    <recommendedName>
        <fullName evidence="2">histidine kinase</fullName>
        <ecNumber evidence="2">2.7.13.3</ecNumber>
    </recommendedName>
</protein>
<gene>
    <name evidence="12" type="ORF">E0702_11080</name>
</gene>
<evidence type="ECO:0000259" key="11">
    <source>
        <dbReference type="PROSITE" id="PS50894"/>
    </source>
</evidence>
<evidence type="ECO:0000256" key="1">
    <source>
        <dbReference type="ARBA" id="ARBA00000085"/>
    </source>
</evidence>